<dbReference type="AlphaFoldDB" id="A0A0B4CRE8"/>
<dbReference type="InterPro" id="IPR004465">
    <property type="entry name" value="RNR_NrdI"/>
</dbReference>
<gene>
    <name evidence="1" type="ORF">RM52_11910</name>
</gene>
<dbReference type="InterPro" id="IPR029039">
    <property type="entry name" value="Flavoprotein-like_sf"/>
</dbReference>
<proteinExistence type="predicted"/>
<dbReference type="RefSeq" id="WP_039416393.1">
    <property type="nucleotide sequence ID" value="NZ_JWSZ01000014.1"/>
</dbReference>
<reference evidence="1 2" key="1">
    <citation type="submission" date="2014-12" db="EMBL/GenBank/DDBJ databases">
        <title>Genome sequencing of Microbacterium hominis TPW29.</title>
        <authorList>
            <person name="Tan P.W."/>
            <person name="Chan K.-G."/>
        </authorList>
    </citation>
    <scope>NUCLEOTIDE SEQUENCE [LARGE SCALE GENOMIC DNA]</scope>
    <source>
        <strain evidence="1 2">TPW29</strain>
    </source>
</reference>
<dbReference type="Pfam" id="PF07972">
    <property type="entry name" value="Flavodoxin_NdrI"/>
    <property type="match status" value="1"/>
</dbReference>
<dbReference type="SUPFAM" id="SSF52218">
    <property type="entry name" value="Flavoproteins"/>
    <property type="match status" value="1"/>
</dbReference>
<evidence type="ECO:0000313" key="1">
    <source>
        <dbReference type="EMBL" id="KIC56966.1"/>
    </source>
</evidence>
<dbReference type="Gene3D" id="3.40.50.360">
    <property type="match status" value="1"/>
</dbReference>
<evidence type="ECO:0000313" key="2">
    <source>
        <dbReference type="Proteomes" id="UP000031202"/>
    </source>
</evidence>
<dbReference type="GO" id="GO:0010181">
    <property type="term" value="F:FMN binding"/>
    <property type="evidence" value="ECO:0007669"/>
    <property type="project" value="InterPro"/>
</dbReference>
<dbReference type="EMBL" id="JWSZ01000014">
    <property type="protein sequence ID" value="KIC56966.1"/>
    <property type="molecule type" value="Genomic_DNA"/>
</dbReference>
<organism evidence="1 2">
    <name type="scientific">Microbacterium hominis</name>
    <dbReference type="NCBI Taxonomy" id="162426"/>
    <lineage>
        <taxon>Bacteria</taxon>
        <taxon>Bacillati</taxon>
        <taxon>Actinomycetota</taxon>
        <taxon>Actinomycetes</taxon>
        <taxon>Micrococcales</taxon>
        <taxon>Microbacteriaceae</taxon>
        <taxon>Microbacterium</taxon>
    </lineage>
</organism>
<comment type="caution">
    <text evidence="1">The sequence shown here is derived from an EMBL/GenBank/DDBJ whole genome shotgun (WGS) entry which is preliminary data.</text>
</comment>
<protein>
    <submittedName>
        <fullName evidence="1">NrdI protein</fullName>
    </submittedName>
</protein>
<dbReference type="Proteomes" id="UP000031202">
    <property type="component" value="Unassembled WGS sequence"/>
</dbReference>
<dbReference type="NCBIfam" id="TIGR00333">
    <property type="entry name" value="nrdI"/>
    <property type="match status" value="1"/>
</dbReference>
<dbReference type="PANTHER" id="PTHR37297">
    <property type="entry name" value="PROTEIN NRDI"/>
    <property type="match status" value="1"/>
</dbReference>
<accession>A0A0B4CRE8</accession>
<name>A0A0B4CRE8_9MICO</name>
<sequence>MRKIPVYYYSSSSNLTGRFAEALARIDGRRVLNLARSDVRRGEPSGPWVLLTPSYKAGNADEVTLPAGVRAFLRSPMTRRRMVGIIGSGNRNFGDYYQAAARQLSHTSGRPVLFEFELSGTREDVERCAAILATLDEALDEVRGAS</sequence>
<dbReference type="PANTHER" id="PTHR37297:SF1">
    <property type="entry name" value="PROTEIN NRDI"/>
    <property type="match status" value="1"/>
</dbReference>